<feature type="chain" id="PRO_5039542631" evidence="1">
    <location>
        <begin position="21"/>
        <end position="262"/>
    </location>
</feature>
<dbReference type="Gene3D" id="3.30.457.10">
    <property type="entry name" value="Copper amine oxidase-like, N-terminal domain"/>
    <property type="match status" value="1"/>
</dbReference>
<evidence type="ECO:0000313" key="4">
    <source>
        <dbReference type="Proteomes" id="UP000269544"/>
    </source>
</evidence>
<reference evidence="3 4" key="1">
    <citation type="submission" date="2018-12" db="EMBL/GenBank/DDBJ databases">
        <authorList>
            <consortium name="Pathogen Informatics"/>
        </authorList>
    </citation>
    <scope>NUCLEOTIDE SEQUENCE [LARGE SCALE GENOMIC DNA]</scope>
    <source>
        <strain evidence="3 4">NCTC13079</strain>
    </source>
</reference>
<dbReference type="Proteomes" id="UP000269544">
    <property type="component" value="Chromosome"/>
</dbReference>
<dbReference type="Pfam" id="PF07833">
    <property type="entry name" value="Cu_amine_oxidN1"/>
    <property type="match status" value="1"/>
</dbReference>
<dbReference type="OrthoDB" id="2379109at2"/>
<dbReference type="InterPro" id="IPR036582">
    <property type="entry name" value="Mao_N_sf"/>
</dbReference>
<evidence type="ECO:0000259" key="2">
    <source>
        <dbReference type="Pfam" id="PF07833"/>
    </source>
</evidence>
<organism evidence="3 4">
    <name type="scientific">Aedoeadaptatus ivorii</name>
    <dbReference type="NCBI Taxonomy" id="54006"/>
    <lineage>
        <taxon>Bacteria</taxon>
        <taxon>Bacillati</taxon>
        <taxon>Bacillota</taxon>
        <taxon>Tissierellia</taxon>
        <taxon>Tissierellales</taxon>
        <taxon>Peptoniphilaceae</taxon>
        <taxon>Aedoeadaptatus</taxon>
    </lineage>
</organism>
<name>A0A448UZR8_9FIRM</name>
<evidence type="ECO:0000313" key="3">
    <source>
        <dbReference type="EMBL" id="VEJ34469.1"/>
    </source>
</evidence>
<feature type="domain" description="Copper amine oxidase-like N-terminal" evidence="2">
    <location>
        <begin position="32"/>
        <end position="134"/>
    </location>
</feature>
<dbReference type="KEGG" id="piv:NCTC13079_00170"/>
<keyword evidence="1" id="KW-0732">Signal</keyword>
<dbReference type="EMBL" id="LR134523">
    <property type="protein sequence ID" value="VEJ34469.1"/>
    <property type="molecule type" value="Genomic_DNA"/>
</dbReference>
<dbReference type="RefSeq" id="WP_126464648.1">
    <property type="nucleotide sequence ID" value="NZ_LR134523.1"/>
</dbReference>
<keyword evidence="4" id="KW-1185">Reference proteome</keyword>
<evidence type="ECO:0000256" key="1">
    <source>
        <dbReference type="SAM" id="SignalP"/>
    </source>
</evidence>
<gene>
    <name evidence="3" type="ORF">NCTC13079_00170</name>
</gene>
<dbReference type="InterPro" id="IPR012854">
    <property type="entry name" value="Cu_amine_oxidase-like_N"/>
</dbReference>
<dbReference type="AlphaFoldDB" id="A0A448UZR8"/>
<sequence length="262" mass="29318">MKKSIVLAVLCCFLSTGVFAQSAPNMHIFLEGKSIQAEEGAHPIVKDDRICLPLRYIAESLGYTVDWNAEKRVVTVKDGEKTLAMTIGKKAYVAGKENKKMDVAPFIEGDRTYLPMRFVGEALGKEVKWDSKHRIAQFGTLPHVKAEKGEKISVSDGYKFVIPKALEDTFVCKNTTTGILLFDKKNYEAEGDYDGFIGNFVLTEAVDTETVSYILGEIDGKYLVFYTVGDVNYNHEDVELTRSYKDATEKVVEVLKTVEVEK</sequence>
<dbReference type="SUPFAM" id="SSF55383">
    <property type="entry name" value="Copper amine oxidase, domain N"/>
    <property type="match status" value="1"/>
</dbReference>
<accession>A0A448UZR8</accession>
<feature type="signal peptide" evidence="1">
    <location>
        <begin position="1"/>
        <end position="20"/>
    </location>
</feature>
<proteinExistence type="predicted"/>
<protein>
    <submittedName>
        <fullName evidence="3">BBRPI</fullName>
    </submittedName>
</protein>